<dbReference type="EMBL" id="KE560523">
    <property type="protein sequence ID" value="EPZ36593.1"/>
    <property type="molecule type" value="Genomic_DNA"/>
</dbReference>
<dbReference type="Pfam" id="PF12295">
    <property type="entry name" value="Symplekin_C"/>
    <property type="match status" value="1"/>
</dbReference>
<gene>
    <name evidence="2" type="ORF">O9G_001577</name>
</gene>
<feature type="domain" description="Symplekin C-terminal" evidence="1">
    <location>
        <begin position="655"/>
        <end position="763"/>
    </location>
</feature>
<organism evidence="2 3">
    <name type="scientific">Rozella allomycis (strain CSF55)</name>
    <dbReference type="NCBI Taxonomy" id="988480"/>
    <lineage>
        <taxon>Eukaryota</taxon>
        <taxon>Fungi</taxon>
        <taxon>Fungi incertae sedis</taxon>
        <taxon>Cryptomycota</taxon>
        <taxon>Cryptomycota incertae sedis</taxon>
        <taxon>Rozella</taxon>
    </lineage>
</organism>
<name>A0A075B224_ROZAC</name>
<dbReference type="Gene3D" id="1.25.10.10">
    <property type="entry name" value="Leucine-rich Repeat Variant"/>
    <property type="match status" value="1"/>
</dbReference>
<dbReference type="Proteomes" id="UP000030755">
    <property type="component" value="Unassembled WGS sequence"/>
</dbReference>
<protein>
    <submittedName>
        <fullName evidence="2">Symplekin domain-containing protein</fullName>
    </submittedName>
</protein>
<dbReference type="AlphaFoldDB" id="A0A075B224"/>
<dbReference type="InterPro" id="IPR011989">
    <property type="entry name" value="ARM-like"/>
</dbReference>
<dbReference type="OrthoDB" id="331600at2759"/>
<dbReference type="InterPro" id="IPR022075">
    <property type="entry name" value="Symplekin_C"/>
</dbReference>
<dbReference type="PANTHER" id="PTHR15245">
    <property type="entry name" value="SYMPLEKIN-RELATED"/>
    <property type="match status" value="1"/>
</dbReference>
<dbReference type="PANTHER" id="PTHR15245:SF20">
    <property type="entry name" value="SYMPLEKIN"/>
    <property type="match status" value="1"/>
</dbReference>
<dbReference type="STRING" id="988480.A0A075B224"/>
<dbReference type="GO" id="GO:0005847">
    <property type="term" value="C:mRNA cleavage and polyadenylation specificity factor complex"/>
    <property type="evidence" value="ECO:0007669"/>
    <property type="project" value="TreeGrafter"/>
</dbReference>
<sequence length="816" mass="95107">MEVSDLRERCIEGSEEPDFDSIMSNFFMFSTTDVKEKNELFRFMLDYFSKRPTHEPVSFILTRELETNEAFVMKNVCLFYRELILKLDDSGIERVLKKCFELLKPCPAKKHQSYVITILRDLVFHDATYVSPILSFMKHQLSYSVYNGLLNVIFFISRAKPKVLSEVVPVLLNAFENPPTYFNEKQTESIIHLLYLQLRGLLKLPECSLYEALISDTFQRRKRERDDDWEEEMEEEVPLLKKRKPLVNFEILKDLPINILIQVILSEIETLDLTLVKLTELDVDKGMITNEAVIKETMTMIEDYGMDPLEPEESWKQMKMALSRILDQEYPMSVTYKQRDFWMKQVLQLFCVIVEIENINIKELNEFMLNHFLQDLRVRCDLVLTWLHIINVHFPSEYEDLTTKLLINAATTLDPKDKTITRLLLELPRFMNDPCLSVTFYFLIDNARLPLGLATLRELFVNRPVLIKTLLPLLANICSSNDKMKRTSAIILVKKFFLESDELFNELYKISLDFFDCLRQPIPPKINKELNFKMLLEVKDESDNLLEEWTESEVLRYLELSLVLCMKKHELLLDLFKLYSDIDNEVVHKTIRTQMTVVVKSMGMNLQSLELLLSKFPEGSELVVLRMLVILTDKEKASKELVTLVIDAIQNRNLDSRFFVPILSSMNKNQILKNLYRIVNVETKTCKELLQRILDSGILSPAELMVSLHGIENELGLRKTMEAVDVCFEISESFPSDILAAVLQRIADQTDLPTLFFRTIISHHSLVAISQLPAAQLKDLLERSPEFKDKLKVWLGKKNRSSRFKAILDLIGDDVE</sequence>
<reference evidence="2 3" key="1">
    <citation type="journal article" date="2013" name="Curr. Biol.">
        <title>Shared signatures of parasitism and phylogenomics unite Cryptomycota and microsporidia.</title>
        <authorList>
            <person name="James T.Y."/>
            <person name="Pelin A."/>
            <person name="Bonen L."/>
            <person name="Ahrendt S."/>
            <person name="Sain D."/>
            <person name="Corradi N."/>
            <person name="Stajich J.E."/>
        </authorList>
    </citation>
    <scope>NUCLEOTIDE SEQUENCE [LARGE SCALE GENOMIC DNA]</scope>
    <source>
        <strain evidence="2 3">CSF55</strain>
    </source>
</reference>
<proteinExistence type="predicted"/>
<keyword evidence="3" id="KW-1185">Reference proteome</keyword>
<evidence type="ECO:0000313" key="3">
    <source>
        <dbReference type="Proteomes" id="UP000030755"/>
    </source>
</evidence>
<dbReference type="InterPro" id="IPR021850">
    <property type="entry name" value="Symplekin/Pta1"/>
</dbReference>
<accession>A0A075B224</accession>
<evidence type="ECO:0000259" key="1">
    <source>
        <dbReference type="Pfam" id="PF12295"/>
    </source>
</evidence>
<evidence type="ECO:0000313" key="2">
    <source>
        <dbReference type="EMBL" id="EPZ36593.1"/>
    </source>
</evidence>
<dbReference type="HOGENOM" id="CLU_346170_0_0_1"/>